<protein>
    <recommendedName>
        <fullName evidence="2">DUF4708 domain-containing protein</fullName>
    </recommendedName>
</protein>
<accession>A0A3B3SG27</accession>
<feature type="domain" description="DUF4708" evidence="2">
    <location>
        <begin position="24"/>
        <end position="294"/>
    </location>
</feature>
<evidence type="ECO:0000313" key="4">
    <source>
        <dbReference type="Proteomes" id="UP000261540"/>
    </source>
</evidence>
<dbReference type="CTD" id="100685065"/>
<dbReference type="PANTHER" id="PTHR28495:SF1">
    <property type="entry name" value="GENE, 17266-RELATED"/>
    <property type="match status" value="1"/>
</dbReference>
<feature type="region of interest" description="Disordered" evidence="1">
    <location>
        <begin position="451"/>
        <end position="477"/>
    </location>
</feature>
<dbReference type="AlphaFoldDB" id="A0A3B3SG27"/>
<dbReference type="KEGG" id="pki:111837834"/>
<dbReference type="GeneTree" id="ENSGT00940000169201"/>
<evidence type="ECO:0000256" key="1">
    <source>
        <dbReference type="SAM" id="MobiDB-lite"/>
    </source>
</evidence>
<dbReference type="Pfam" id="PF15813">
    <property type="entry name" value="DUF4708"/>
    <property type="match status" value="1"/>
</dbReference>
<dbReference type="InterPro" id="IPR031643">
    <property type="entry name" value="DUF4708"/>
</dbReference>
<keyword evidence="4" id="KW-1185">Reference proteome</keyword>
<dbReference type="PANTHER" id="PTHR28495">
    <property type="entry name" value="HYPOTHETICAL PROTEIN LOC100359752"/>
    <property type="match status" value="1"/>
</dbReference>
<organism evidence="3 4">
    <name type="scientific">Paramormyrops kingsleyae</name>
    <dbReference type="NCBI Taxonomy" id="1676925"/>
    <lineage>
        <taxon>Eukaryota</taxon>
        <taxon>Metazoa</taxon>
        <taxon>Chordata</taxon>
        <taxon>Craniata</taxon>
        <taxon>Vertebrata</taxon>
        <taxon>Euteleostomi</taxon>
        <taxon>Actinopterygii</taxon>
        <taxon>Neopterygii</taxon>
        <taxon>Teleostei</taxon>
        <taxon>Osteoglossocephala</taxon>
        <taxon>Osteoglossomorpha</taxon>
        <taxon>Osteoglossiformes</taxon>
        <taxon>Mormyridae</taxon>
        <taxon>Paramormyrops</taxon>
    </lineage>
</organism>
<dbReference type="Proteomes" id="UP000261540">
    <property type="component" value="Unplaced"/>
</dbReference>
<dbReference type="Ensembl" id="ENSPKIT00000009747.1">
    <property type="protein sequence ID" value="ENSPKIP00000028956.1"/>
    <property type="gene ID" value="ENSPKIG00000010389.1"/>
</dbReference>
<dbReference type="OrthoDB" id="6285995at2759"/>
<proteinExistence type="predicted"/>
<evidence type="ECO:0000313" key="3">
    <source>
        <dbReference type="Ensembl" id="ENSPKIP00000028956.1"/>
    </source>
</evidence>
<dbReference type="STRING" id="1676925.ENSPKIP00000028956"/>
<reference evidence="3" key="1">
    <citation type="submission" date="2025-08" db="UniProtKB">
        <authorList>
            <consortium name="Ensembl"/>
        </authorList>
    </citation>
    <scope>IDENTIFICATION</scope>
</reference>
<feature type="region of interest" description="Disordered" evidence="1">
    <location>
        <begin position="359"/>
        <end position="383"/>
    </location>
</feature>
<name>A0A3B3SG27_9TELE</name>
<sequence>MQAREKQLGYQKPTRMNQRSEPLLFFLRLPDLRRLCCTTMSLDMQSNHGDMRNLQLKTCRAILFQYPDVIASPVMESFDIIVIMSIEFFKTGVIQAHAQACIMQMSTPHRVLPSLLQACLSYTVTARLAPDWNKAGQFLIRGKNFLSSSGKLNAIVMELSTREDQLCVSVGCSTVRLPPATLEEFDIAPNVLRNFSSCRSAVIQTSSIANNWCYILPSMKKGQIVSISHQMAPECPFQTYSDIQKHWSTLYGYELPQEEEEGLVYCSVYFKMVGEKLFTYPLSCIRTQPVQILPRVDLQEALNFLPDLRGKLQSICGFPVQMTTKPLCYTTSLISPGSQNFCTRPLNLAAKTICRPIPAHAHGSDPPGASSEGGPLKPSPQAPIALMGECSLTGREGKGVRGNRFSIGAADLNAANCRALFSSSTVTPVTSQPSQNLQRLQNRAKMVPVFRKGQAAGSQSGNEEGRRGERHASPGNLIASGASSLSSLGHAGVRAGGACGGPSGDWFECKPKKPKSSIQDIDVENYARNNQLSKVNATTLQAWLKSRGIRVRSREKKEVLIAKVSCCLSES</sequence>
<evidence type="ECO:0000259" key="2">
    <source>
        <dbReference type="Pfam" id="PF15813"/>
    </source>
</evidence>
<feature type="compositionally biased region" description="Basic and acidic residues" evidence="1">
    <location>
        <begin position="463"/>
        <end position="472"/>
    </location>
</feature>
<reference evidence="3" key="2">
    <citation type="submission" date="2025-09" db="UniProtKB">
        <authorList>
            <consortium name="Ensembl"/>
        </authorList>
    </citation>
    <scope>IDENTIFICATION</scope>
</reference>